<dbReference type="InterPro" id="IPR022742">
    <property type="entry name" value="Hydrolase_4"/>
</dbReference>
<protein>
    <submittedName>
        <fullName evidence="2">Serine aminopeptidase, S33</fullName>
    </submittedName>
</protein>
<feature type="domain" description="Serine aminopeptidase S33" evidence="1">
    <location>
        <begin position="94"/>
        <end position="214"/>
    </location>
</feature>
<keyword evidence="3" id="KW-1185">Reference proteome</keyword>
<keyword evidence="2" id="KW-0378">Hydrolase</keyword>
<dbReference type="Gene3D" id="3.40.50.1820">
    <property type="entry name" value="alpha/beta hydrolase"/>
    <property type="match status" value="1"/>
</dbReference>
<comment type="caution">
    <text evidence="2">The sequence shown here is derived from an EMBL/GenBank/DDBJ whole genome shotgun (WGS) entry which is preliminary data.</text>
</comment>
<dbReference type="PANTHER" id="PTHR11614">
    <property type="entry name" value="PHOSPHOLIPASE-RELATED"/>
    <property type="match status" value="1"/>
</dbReference>
<proteinExistence type="predicted"/>
<dbReference type="RefSeq" id="WP_283424648.1">
    <property type="nucleotide sequence ID" value="NZ_FXTY01000001.1"/>
</dbReference>
<dbReference type="SUPFAM" id="SSF53474">
    <property type="entry name" value="alpha/beta-Hydrolases"/>
    <property type="match status" value="1"/>
</dbReference>
<evidence type="ECO:0000313" key="2">
    <source>
        <dbReference type="EMBL" id="SMP07873.1"/>
    </source>
</evidence>
<reference evidence="2 3" key="1">
    <citation type="submission" date="2017-05" db="EMBL/GenBank/DDBJ databases">
        <authorList>
            <person name="Varghese N."/>
            <person name="Submissions S."/>
        </authorList>
    </citation>
    <scope>NUCLEOTIDE SEQUENCE [LARGE SCALE GENOMIC DNA]</scope>
    <source>
        <strain evidence="2 3">DSM 29734</strain>
    </source>
</reference>
<sequence>MIDSSVPSVVRRRRKLPQIRKLTLLAALRSQIWLMSRTSPDTAAARLADLFTTPPRPSVRHWEHRAMTQAQYSRRRFGNFGFLSVYRWRPDNAAPKGKVLVMHGFGGRASQLSGFAEALVAVGYEVVGFDAPGHGKSPKGHAALPDFVDALEMFAAQEGPFDTVIGHSMGGAALATALRLGMAAQRAVLIAPPVYPGTYLAQAGRMLGATEKVTGRAQALIEAQYGRAFDEFRTPLNASVLSQKALILHDRSDRQVPLAEGQLVAAAWRDADLEVTEGLGHTRILRDPGTVALVQKFLMQTA</sequence>
<accession>A0ABY1NFH6</accession>
<keyword evidence="2" id="KW-0645">Protease</keyword>
<evidence type="ECO:0000313" key="3">
    <source>
        <dbReference type="Proteomes" id="UP001157961"/>
    </source>
</evidence>
<keyword evidence="2" id="KW-0031">Aminopeptidase</keyword>
<dbReference type="InterPro" id="IPR029058">
    <property type="entry name" value="AB_hydrolase_fold"/>
</dbReference>
<name>A0ABY1NFH6_9RHOB</name>
<dbReference type="GO" id="GO:0004177">
    <property type="term" value="F:aminopeptidase activity"/>
    <property type="evidence" value="ECO:0007669"/>
    <property type="project" value="UniProtKB-KW"/>
</dbReference>
<evidence type="ECO:0000259" key="1">
    <source>
        <dbReference type="Pfam" id="PF12146"/>
    </source>
</evidence>
<dbReference type="EMBL" id="FXTY01000001">
    <property type="protein sequence ID" value="SMP07873.1"/>
    <property type="molecule type" value="Genomic_DNA"/>
</dbReference>
<dbReference type="Pfam" id="PF12146">
    <property type="entry name" value="Hydrolase_4"/>
    <property type="match status" value="1"/>
</dbReference>
<gene>
    <name evidence="2" type="ORF">SAMN06265373_101814</name>
</gene>
<dbReference type="InterPro" id="IPR051044">
    <property type="entry name" value="MAG_DAG_Lipase"/>
</dbReference>
<organism evidence="2 3">
    <name type="scientific">Shimia sagamensis</name>
    <dbReference type="NCBI Taxonomy" id="1566352"/>
    <lineage>
        <taxon>Bacteria</taxon>
        <taxon>Pseudomonadati</taxon>
        <taxon>Pseudomonadota</taxon>
        <taxon>Alphaproteobacteria</taxon>
        <taxon>Rhodobacterales</taxon>
        <taxon>Roseobacteraceae</taxon>
    </lineage>
</organism>
<dbReference type="Proteomes" id="UP001157961">
    <property type="component" value="Unassembled WGS sequence"/>
</dbReference>